<dbReference type="NCBIfam" id="NF047658">
    <property type="entry name" value="HYC_CC_PP"/>
    <property type="match status" value="1"/>
</dbReference>
<keyword evidence="2" id="KW-1185">Reference proteome</keyword>
<proteinExistence type="predicted"/>
<dbReference type="EMBL" id="FNQY01000035">
    <property type="protein sequence ID" value="SEA63087.1"/>
    <property type="molecule type" value="Genomic_DNA"/>
</dbReference>
<dbReference type="Pfam" id="PF26622">
    <property type="entry name" value="DUF8199"/>
    <property type="match status" value="1"/>
</dbReference>
<name>A0A1H4CRU5_9BACT</name>
<evidence type="ECO:0000313" key="1">
    <source>
        <dbReference type="EMBL" id="SEA63087.1"/>
    </source>
</evidence>
<organism evidence="1 2">
    <name type="scientific">Arachidicoccus rhizosphaerae</name>
    <dbReference type="NCBI Taxonomy" id="551991"/>
    <lineage>
        <taxon>Bacteria</taxon>
        <taxon>Pseudomonadati</taxon>
        <taxon>Bacteroidota</taxon>
        <taxon>Chitinophagia</taxon>
        <taxon>Chitinophagales</taxon>
        <taxon>Chitinophagaceae</taxon>
        <taxon>Arachidicoccus</taxon>
    </lineage>
</organism>
<evidence type="ECO:0000313" key="2">
    <source>
        <dbReference type="Proteomes" id="UP000199041"/>
    </source>
</evidence>
<dbReference type="AlphaFoldDB" id="A0A1H4CRU5"/>
<dbReference type="InterPro" id="IPR058512">
    <property type="entry name" value="DUF8199"/>
</dbReference>
<dbReference type="STRING" id="551991.SAMN05192529_13528"/>
<dbReference type="InterPro" id="IPR058060">
    <property type="entry name" value="HYC_CC_PP"/>
</dbReference>
<protein>
    <submittedName>
        <fullName evidence="1">Uncharacterized protein</fullName>
    </submittedName>
</protein>
<accession>A0A1H4CRU5</accession>
<reference evidence="1 2" key="1">
    <citation type="submission" date="2016-10" db="EMBL/GenBank/DDBJ databases">
        <authorList>
            <person name="de Groot N.N."/>
        </authorList>
    </citation>
    <scope>NUCLEOTIDE SEQUENCE [LARGE SCALE GENOMIC DNA]</scope>
    <source>
        <strain evidence="1 2">Vu-144</strain>
    </source>
</reference>
<gene>
    <name evidence="1" type="ORF">SAMN05192529_13528</name>
</gene>
<dbReference type="Proteomes" id="UP000199041">
    <property type="component" value="Unassembled WGS sequence"/>
</dbReference>
<sequence>MKKALATILFFIYLTTVSGVGMNLHYCCGHLDNVVLSYTAKTSARPSCGMESSYKGEDCCKDVHKQLKITESQNVVSDIAVPAVSIFTVVLPSFPKIPTSCFSSVARGSFSPHAPPFRATAPVYLKNCSFLI</sequence>